<dbReference type="PROSITE" id="PS00129">
    <property type="entry name" value="GLYCOSYL_HYDROL_F31_1"/>
    <property type="match status" value="1"/>
</dbReference>
<dbReference type="Gene3D" id="2.60.40.1760">
    <property type="entry name" value="glycosyl hydrolase (family 31)"/>
    <property type="match status" value="1"/>
</dbReference>
<dbReference type="EMBL" id="CAXHTA020000010">
    <property type="protein sequence ID" value="CAL5224271.1"/>
    <property type="molecule type" value="Genomic_DNA"/>
</dbReference>
<dbReference type="CDD" id="cd14752">
    <property type="entry name" value="GH31_N"/>
    <property type="match status" value="1"/>
</dbReference>
<feature type="disulfide bond" evidence="9">
    <location>
        <begin position="63"/>
        <end position="78"/>
    </location>
</feature>
<keyword evidence="14" id="KW-1185">Reference proteome</keyword>
<dbReference type="Gene3D" id="4.10.110.10">
    <property type="entry name" value="Spasmolytic Protein, domain 1"/>
    <property type="match status" value="1"/>
</dbReference>
<keyword evidence="11" id="KW-0732">Signal</keyword>
<comment type="similarity">
    <text evidence="2">Belongs to the glycosyl hydrolase 31 family.</text>
</comment>
<feature type="domain" description="P-type" evidence="12">
    <location>
        <begin position="52"/>
        <end position="104"/>
    </location>
</feature>
<dbReference type="Pfam" id="PF01055">
    <property type="entry name" value="Glyco_hydro_31_2nd"/>
    <property type="match status" value="1"/>
</dbReference>
<dbReference type="Pfam" id="PF00088">
    <property type="entry name" value="Trefoil"/>
    <property type="match status" value="1"/>
</dbReference>
<evidence type="ECO:0000256" key="1">
    <source>
        <dbReference type="ARBA" id="ARBA00004370"/>
    </source>
</evidence>
<dbReference type="SUPFAM" id="SSF51445">
    <property type="entry name" value="(Trans)glycosidases"/>
    <property type="match status" value="1"/>
</dbReference>
<dbReference type="InterPro" id="IPR030458">
    <property type="entry name" value="Glyco_hydro_31_AS"/>
</dbReference>
<dbReference type="Pfam" id="PF13802">
    <property type="entry name" value="Gal_mutarotas_2"/>
    <property type="match status" value="1"/>
</dbReference>
<feature type="region of interest" description="Disordered" evidence="10">
    <location>
        <begin position="1049"/>
        <end position="1167"/>
    </location>
</feature>
<comment type="caution">
    <text evidence="13">The sequence shown here is derived from an EMBL/GenBank/DDBJ whole genome shotgun (WGS) entry which is preliminary data.</text>
</comment>
<dbReference type="PROSITE" id="PS51448">
    <property type="entry name" value="P_TREFOIL_2"/>
    <property type="match status" value="1"/>
</dbReference>
<keyword evidence="5 9" id="KW-1015">Disulfide bond</keyword>
<feature type="chain" id="PRO_5046143225" description="Maltase" evidence="11">
    <location>
        <begin position="35"/>
        <end position="1167"/>
    </location>
</feature>
<evidence type="ECO:0000256" key="6">
    <source>
        <dbReference type="ARBA" id="ARBA00023180"/>
    </source>
</evidence>
<dbReference type="SUPFAM" id="SSF51011">
    <property type="entry name" value="Glycosyl hydrolase domain"/>
    <property type="match status" value="1"/>
</dbReference>
<dbReference type="InterPro" id="IPR000322">
    <property type="entry name" value="Glyco_hydro_31_TIM"/>
</dbReference>
<dbReference type="Gene3D" id="3.20.20.80">
    <property type="entry name" value="Glycosidases"/>
    <property type="match status" value="1"/>
</dbReference>
<dbReference type="PROSITE" id="PS51257">
    <property type="entry name" value="PROKAR_LIPOPROTEIN"/>
    <property type="match status" value="1"/>
</dbReference>
<dbReference type="Gene3D" id="2.60.40.1180">
    <property type="entry name" value="Golgi alpha-mannosidase II"/>
    <property type="match status" value="2"/>
</dbReference>
<evidence type="ECO:0000256" key="7">
    <source>
        <dbReference type="ARBA" id="ARBA00023295"/>
    </source>
</evidence>
<evidence type="ECO:0000256" key="11">
    <source>
        <dbReference type="SAM" id="SignalP"/>
    </source>
</evidence>
<evidence type="ECO:0000256" key="4">
    <source>
        <dbReference type="ARBA" id="ARBA00023136"/>
    </source>
</evidence>
<name>A0ABP1FZ17_9CHLO</name>
<dbReference type="InterPro" id="IPR025887">
    <property type="entry name" value="Glyco_hydro_31_N_dom"/>
</dbReference>
<evidence type="ECO:0000256" key="5">
    <source>
        <dbReference type="ARBA" id="ARBA00023157"/>
    </source>
</evidence>
<keyword evidence="4" id="KW-0472">Membrane</keyword>
<gene>
    <name evidence="13" type="primary">g6931</name>
    <name evidence="13" type="ORF">VP750_LOCUS5930</name>
</gene>
<accession>A0ABP1FZ17</accession>
<dbReference type="PANTHER" id="PTHR22762:SF133">
    <property type="entry name" value="P-TYPE DOMAIN-CONTAINING PROTEIN"/>
    <property type="match status" value="1"/>
</dbReference>
<evidence type="ECO:0000256" key="3">
    <source>
        <dbReference type="ARBA" id="ARBA00022801"/>
    </source>
</evidence>
<dbReference type="InterPro" id="IPR011013">
    <property type="entry name" value="Gal_mutarotase_sf_dom"/>
</dbReference>
<sequence length="1167" mass="125387">MAGLRAPLQALRPLCKPLVLVAAVLACLIAPHEAASASPPSGGFGSPPPSSSQCDANGPKLDCGWNGIEDWKCASKGCCYDDKGPFTVGTDNTKVAQPVCFYPNGASSNYDLDGSFKAGANGNGLQGTLKQNGTGTMPMLGDDIQELSIQVTRVSADILHCKIGAPGRWEVPKKVFKVSNITASNSPANYQFNYSTSPFTFAVARSDSNGEALFNTMGQRFVFKDQYIEISTSVPEDAALFGLGERTSSTGLELQRNGVPLALWNRDHQAALPDQNVYGSHPILMDVRPGGKAHGIALINSNAMDVVLTQNRVQWRVTGGVLDFYFLMGPTPNAVMEQLTTIIGRPMMPPYWSMGLMQSKYGYGSAEFYGQILNGYGNASIPLETFVSDSQYMDHDQDFTFGYQFPADQMKAFGQRIRAQKQRWVLILDPPIHIKKGYYPYDSGIKNNVFMQDITGKPYVGQLWPGATHWPDFMNPATWTWWQEQIQSVHKDLEFDGLWIDMNEPSNYCTGDVCWNDDTVPARNDFVCMIGCVSGRDAVLALGGNQTLAKNLNASYFSPPYNINNGDNRYNISYKTVAVTAQHYDGTLEYNAHNLYGMYETLATASALQKLRNKRQFILTRSTFLGSGAYAAHWTGDTNSRWTDMRWSITTILNNGIAGISFSGADICGFMEHATSELCARWIAVGAFYPYARDHHSDGWQELFRWEEVAEVSRKVLAARYRLMPYLYTAFFDSNTYGCPVARPLFFGWASDNTTRGINEQWMMGDALLVSPIMYEKTSHARVYFPAGTWYDFYTGRATKSVNGTWGDVYAGVTDNVPLHILGGNIIPVALGQQFMLTEEVRNASLALIVALPAENSNSSADRCGGRCGGAPQAGVQNACGHMYLDQGEEMNLERNLNNYLTMASQVVRQSDGTYKGFMSVSFNGTPGGAQGASCGSGNDTWSWPVIDEISVLGVGPVNGDTITVQSIGQVGSTPGTVQTASVGDNEGVTNISTGKATYDAATQKLTIPGIMFNLTCPTGLRVSWTSGQPSAQTQQPAKAVGQADAALVGTPLKDPSSPANSIVPPPGAPTQGSPPSNFGSSPSSSGGSSSPSSSGGSSSPSYSPSSGSSYSSSPSNSYSPSQGSYSSPSSPYSPSNGGGKSYSPSYSSGGSSSGSYSPSNNQASSG</sequence>
<evidence type="ECO:0000256" key="8">
    <source>
        <dbReference type="ARBA" id="ARBA00041343"/>
    </source>
</evidence>
<evidence type="ECO:0000259" key="12">
    <source>
        <dbReference type="PROSITE" id="PS51448"/>
    </source>
</evidence>
<keyword evidence="7" id="KW-0326">Glycosidase</keyword>
<dbReference type="InterPro" id="IPR013780">
    <property type="entry name" value="Glyco_hydro_b"/>
</dbReference>
<dbReference type="SUPFAM" id="SSF57492">
    <property type="entry name" value="Trefoil"/>
    <property type="match status" value="1"/>
</dbReference>
<feature type="signal peptide" evidence="11">
    <location>
        <begin position="1"/>
        <end position="34"/>
    </location>
</feature>
<reference evidence="13 14" key="1">
    <citation type="submission" date="2024-06" db="EMBL/GenBank/DDBJ databases">
        <authorList>
            <person name="Kraege A."/>
            <person name="Thomma B."/>
        </authorList>
    </citation>
    <scope>NUCLEOTIDE SEQUENCE [LARGE SCALE GENOMIC DNA]</scope>
</reference>
<dbReference type="PANTHER" id="PTHR22762">
    <property type="entry name" value="ALPHA-GLUCOSIDASE"/>
    <property type="match status" value="1"/>
</dbReference>
<comment type="subcellular location">
    <subcellularLocation>
        <location evidence="1">Membrane</location>
    </subcellularLocation>
</comment>
<keyword evidence="3" id="KW-0378">Hydrolase</keyword>
<keyword evidence="6" id="KW-0325">Glycoprotein</keyword>
<dbReference type="SMART" id="SM00018">
    <property type="entry name" value="PD"/>
    <property type="match status" value="1"/>
</dbReference>
<dbReference type="InterPro" id="IPR000519">
    <property type="entry name" value="P_trefoil_dom"/>
</dbReference>
<organism evidence="13 14">
    <name type="scientific">Coccomyxa viridis</name>
    <dbReference type="NCBI Taxonomy" id="1274662"/>
    <lineage>
        <taxon>Eukaryota</taxon>
        <taxon>Viridiplantae</taxon>
        <taxon>Chlorophyta</taxon>
        <taxon>core chlorophytes</taxon>
        <taxon>Trebouxiophyceae</taxon>
        <taxon>Trebouxiophyceae incertae sedis</taxon>
        <taxon>Coccomyxaceae</taxon>
        <taxon>Coccomyxa</taxon>
    </lineage>
</organism>
<evidence type="ECO:0000256" key="10">
    <source>
        <dbReference type="SAM" id="MobiDB-lite"/>
    </source>
</evidence>
<dbReference type="CDD" id="cd00111">
    <property type="entry name" value="Trefoil"/>
    <property type="match status" value="1"/>
</dbReference>
<dbReference type="InterPro" id="IPR044913">
    <property type="entry name" value="P_trefoil_dom_sf"/>
</dbReference>
<dbReference type="Pfam" id="PF21365">
    <property type="entry name" value="Glyco_hydro_31_3rd"/>
    <property type="match status" value="1"/>
</dbReference>
<dbReference type="SUPFAM" id="SSF74650">
    <property type="entry name" value="Galactose mutarotase-like"/>
    <property type="match status" value="1"/>
</dbReference>
<feature type="compositionally biased region" description="Low complexity" evidence="10">
    <location>
        <begin position="1070"/>
        <end position="1167"/>
    </location>
</feature>
<protein>
    <recommendedName>
        <fullName evidence="8">Maltase</fullName>
    </recommendedName>
</protein>
<dbReference type="InterPro" id="IPR017853">
    <property type="entry name" value="GH"/>
</dbReference>
<dbReference type="Proteomes" id="UP001497392">
    <property type="component" value="Unassembled WGS sequence"/>
</dbReference>
<dbReference type="InterPro" id="IPR048395">
    <property type="entry name" value="Glyco_hydro_31_C"/>
</dbReference>
<evidence type="ECO:0000256" key="9">
    <source>
        <dbReference type="PROSITE-ProRule" id="PRU00779"/>
    </source>
</evidence>
<evidence type="ECO:0000256" key="2">
    <source>
        <dbReference type="ARBA" id="ARBA00007806"/>
    </source>
</evidence>
<proteinExistence type="inferred from homology"/>
<evidence type="ECO:0000313" key="14">
    <source>
        <dbReference type="Proteomes" id="UP001497392"/>
    </source>
</evidence>
<dbReference type="CDD" id="cd06602">
    <property type="entry name" value="GH31_MGAM_SI_GAA"/>
    <property type="match status" value="1"/>
</dbReference>
<comment type="caution">
    <text evidence="9">Lacks conserved residue(s) required for the propagation of feature annotation.</text>
</comment>
<evidence type="ECO:0000313" key="13">
    <source>
        <dbReference type="EMBL" id="CAL5224271.1"/>
    </source>
</evidence>